<dbReference type="EMBL" id="LAZR01025217">
    <property type="protein sequence ID" value="KKL72619.1"/>
    <property type="molecule type" value="Genomic_DNA"/>
</dbReference>
<comment type="caution">
    <text evidence="1">The sequence shown here is derived from an EMBL/GenBank/DDBJ whole genome shotgun (WGS) entry which is preliminary data.</text>
</comment>
<protein>
    <submittedName>
        <fullName evidence="1">Uncharacterized protein</fullName>
    </submittedName>
</protein>
<sequence length="194" mass="22332">MCGSSFGPLTWHSALRNQRRHGPDTQGLSSVFAYWRFVSRAPRDSWPIPVDERVFRDSLRRRYVFWLVLHQYASPRLSFAPLRKSLGCCQPVFLEKDDQAECRGDCRNGVGHANHQVWHHSEVPKRRGGQVFRHHHCRRGLLGHIRLDLDVLSRSNKSSIHICEPSPKNAAQSVCEDDLVSCLHNRPNPVGRQQ</sequence>
<name>A0A0F9EF85_9ZZZZ</name>
<reference evidence="1" key="1">
    <citation type="journal article" date="2015" name="Nature">
        <title>Complex archaea that bridge the gap between prokaryotes and eukaryotes.</title>
        <authorList>
            <person name="Spang A."/>
            <person name="Saw J.H."/>
            <person name="Jorgensen S.L."/>
            <person name="Zaremba-Niedzwiedzka K."/>
            <person name="Martijn J."/>
            <person name="Lind A.E."/>
            <person name="van Eijk R."/>
            <person name="Schleper C."/>
            <person name="Guy L."/>
            <person name="Ettema T.J."/>
        </authorList>
    </citation>
    <scope>NUCLEOTIDE SEQUENCE</scope>
</reference>
<accession>A0A0F9EF85</accession>
<gene>
    <name evidence="1" type="ORF">LCGC14_2083100</name>
</gene>
<proteinExistence type="predicted"/>
<organism evidence="1">
    <name type="scientific">marine sediment metagenome</name>
    <dbReference type="NCBI Taxonomy" id="412755"/>
    <lineage>
        <taxon>unclassified sequences</taxon>
        <taxon>metagenomes</taxon>
        <taxon>ecological metagenomes</taxon>
    </lineage>
</organism>
<dbReference type="AlphaFoldDB" id="A0A0F9EF85"/>
<evidence type="ECO:0000313" key="1">
    <source>
        <dbReference type="EMBL" id="KKL72619.1"/>
    </source>
</evidence>